<evidence type="ECO:0000256" key="10">
    <source>
        <dbReference type="ARBA" id="ARBA00047821"/>
    </source>
</evidence>
<keyword evidence="7 13" id="KW-0808">Transferase</keyword>
<comment type="similarity">
    <text evidence="3">Belongs to the acetyltransferase family. NAA40 subfamily.</text>
</comment>
<dbReference type="CDD" id="cd04301">
    <property type="entry name" value="NAT_SF"/>
    <property type="match status" value="1"/>
</dbReference>
<dbReference type="GO" id="GO:0043998">
    <property type="term" value="F:histone H2A acetyltransferase activity"/>
    <property type="evidence" value="ECO:0007669"/>
    <property type="project" value="InterPro"/>
</dbReference>
<dbReference type="GO" id="GO:0010485">
    <property type="term" value="F:histone H4 acetyltransferase activity"/>
    <property type="evidence" value="ECO:0007669"/>
    <property type="project" value="InterPro"/>
</dbReference>
<dbReference type="EC" id="2.3.1.257" evidence="4"/>
<dbReference type="EMBL" id="MCFG01000022">
    <property type="protein sequence ID" value="ORX86373.1"/>
    <property type="molecule type" value="Genomic_DNA"/>
</dbReference>
<dbReference type="SUPFAM" id="SSF55729">
    <property type="entry name" value="Acyl-CoA N-acyltransferases (Nat)"/>
    <property type="match status" value="1"/>
</dbReference>
<reference evidence="13 14" key="1">
    <citation type="submission" date="2016-08" db="EMBL/GenBank/DDBJ databases">
        <title>A Parts List for Fungal Cellulosomes Revealed by Comparative Genomics.</title>
        <authorList>
            <consortium name="DOE Joint Genome Institute"/>
            <person name="Haitjema C.H."/>
            <person name="Gilmore S.P."/>
            <person name="Henske J.K."/>
            <person name="Solomon K.V."/>
            <person name="De Groot R."/>
            <person name="Kuo A."/>
            <person name="Mondo S.J."/>
            <person name="Salamov A.A."/>
            <person name="Labutti K."/>
            <person name="Zhao Z."/>
            <person name="Chiniquy J."/>
            <person name="Barry K."/>
            <person name="Brewer H.M."/>
            <person name="Purvine S.O."/>
            <person name="Wright A.T."/>
            <person name="Boxma B."/>
            <person name="Van Alen T."/>
            <person name="Hackstein J.H."/>
            <person name="Baker S.E."/>
            <person name="Grigoriev I.V."/>
            <person name="O'Malley M.A."/>
        </authorList>
    </citation>
    <scope>NUCLEOTIDE SEQUENCE [LARGE SCALE GENOMIC DNA]</scope>
    <source>
        <strain evidence="13 14">S4</strain>
    </source>
</reference>
<name>A0A1Y1XL01_9FUNG</name>
<proteinExistence type="inferred from homology"/>
<evidence type="ECO:0000256" key="5">
    <source>
        <dbReference type="ARBA" id="ARBA00015043"/>
    </source>
</evidence>
<evidence type="ECO:0000259" key="12">
    <source>
        <dbReference type="PROSITE" id="PS51186"/>
    </source>
</evidence>
<gene>
    <name evidence="13" type="ORF">BCR32DRAFT_199109</name>
</gene>
<dbReference type="GO" id="GO:0005737">
    <property type="term" value="C:cytoplasm"/>
    <property type="evidence" value="ECO:0007669"/>
    <property type="project" value="UniProtKB-SubCell"/>
</dbReference>
<evidence type="ECO:0000256" key="11">
    <source>
        <dbReference type="ARBA" id="ARBA00049524"/>
    </source>
</evidence>
<dbReference type="InterPro" id="IPR039949">
    <property type="entry name" value="NAA40"/>
</dbReference>
<evidence type="ECO:0000256" key="9">
    <source>
        <dbReference type="ARBA" id="ARBA00023315"/>
    </source>
</evidence>
<dbReference type="PROSITE" id="PS51186">
    <property type="entry name" value="GNAT"/>
    <property type="match status" value="1"/>
</dbReference>
<comment type="catalytic activity">
    <reaction evidence="10">
        <text>N-terminal L-seryl-[histone H2A] + acetyl-CoA = N-terminal N(alpha)-acetyl-L-seryl-[histone H2A] + CoA + H(+)</text>
        <dbReference type="Rhea" id="RHEA:50600"/>
        <dbReference type="Rhea" id="RHEA-COMP:12742"/>
        <dbReference type="Rhea" id="RHEA-COMP:12744"/>
        <dbReference type="ChEBI" id="CHEBI:15378"/>
        <dbReference type="ChEBI" id="CHEBI:57287"/>
        <dbReference type="ChEBI" id="CHEBI:57288"/>
        <dbReference type="ChEBI" id="CHEBI:64738"/>
        <dbReference type="ChEBI" id="CHEBI:83690"/>
        <dbReference type="EC" id="2.3.1.257"/>
    </reaction>
</comment>
<evidence type="ECO:0000256" key="8">
    <source>
        <dbReference type="ARBA" id="ARBA00023242"/>
    </source>
</evidence>
<evidence type="ECO:0000256" key="6">
    <source>
        <dbReference type="ARBA" id="ARBA00022490"/>
    </source>
</evidence>
<dbReference type="AlphaFoldDB" id="A0A1Y1XL01"/>
<keyword evidence="6" id="KW-0963">Cytoplasm</keyword>
<keyword evidence="14" id="KW-1185">Reference proteome</keyword>
<evidence type="ECO:0000256" key="2">
    <source>
        <dbReference type="ARBA" id="ARBA00004496"/>
    </source>
</evidence>
<dbReference type="GO" id="GO:1990189">
    <property type="term" value="F:protein N-terminal-serine acetyltransferase activity"/>
    <property type="evidence" value="ECO:0007669"/>
    <property type="project" value="UniProtKB-EC"/>
</dbReference>
<dbReference type="PANTHER" id="PTHR20531:SF1">
    <property type="entry name" value="N-ALPHA-ACETYLTRANSFERASE 40"/>
    <property type="match status" value="1"/>
</dbReference>
<accession>A0A1Y1XL01</accession>
<dbReference type="PANTHER" id="PTHR20531">
    <property type="entry name" value="N-ALPHA-ACETYLTRANSFERASE 40"/>
    <property type="match status" value="1"/>
</dbReference>
<evidence type="ECO:0000256" key="3">
    <source>
        <dbReference type="ARBA" id="ARBA00008870"/>
    </source>
</evidence>
<dbReference type="Gene3D" id="3.40.630.30">
    <property type="match status" value="1"/>
</dbReference>
<evidence type="ECO:0000256" key="7">
    <source>
        <dbReference type="ARBA" id="ARBA00022679"/>
    </source>
</evidence>
<comment type="caution">
    <text evidence="13">The sequence shown here is derived from an EMBL/GenBank/DDBJ whole genome shotgun (WGS) entry which is preliminary data.</text>
</comment>
<dbReference type="GO" id="GO:0005634">
    <property type="term" value="C:nucleus"/>
    <property type="evidence" value="ECO:0007669"/>
    <property type="project" value="UniProtKB-SubCell"/>
</dbReference>
<sequence>MKEKDARYLVVTTDNKEIVGFLYFQFSTEMNMKDVEYPVFYIMEIQLVQKARKLGIGKRLMNIGEQWSKKYKMEKLMLTVFLKNKEAIKFYEKLGFEPDEISPSKCLSPEKAKEYDYEIMSKVVV</sequence>
<feature type="domain" description="N-acetyltransferase" evidence="12">
    <location>
        <begin position="1"/>
        <end position="118"/>
    </location>
</feature>
<evidence type="ECO:0000313" key="14">
    <source>
        <dbReference type="Proteomes" id="UP000193944"/>
    </source>
</evidence>
<protein>
    <recommendedName>
        <fullName evidence="5">N-alpha-acetyltransferase 40</fullName>
        <ecNumber evidence="4">2.3.1.257</ecNumber>
    </recommendedName>
</protein>
<evidence type="ECO:0000256" key="1">
    <source>
        <dbReference type="ARBA" id="ARBA00004123"/>
    </source>
</evidence>
<organism evidence="13 14">
    <name type="scientific">Anaeromyces robustus</name>
    <dbReference type="NCBI Taxonomy" id="1754192"/>
    <lineage>
        <taxon>Eukaryota</taxon>
        <taxon>Fungi</taxon>
        <taxon>Fungi incertae sedis</taxon>
        <taxon>Chytridiomycota</taxon>
        <taxon>Chytridiomycota incertae sedis</taxon>
        <taxon>Neocallimastigomycetes</taxon>
        <taxon>Neocallimastigales</taxon>
        <taxon>Neocallimastigaceae</taxon>
        <taxon>Anaeromyces</taxon>
    </lineage>
</organism>
<dbReference type="InterPro" id="IPR000182">
    <property type="entry name" value="GNAT_dom"/>
</dbReference>
<comment type="subcellular location">
    <subcellularLocation>
        <location evidence="2">Cytoplasm</location>
    </subcellularLocation>
    <subcellularLocation>
        <location evidence="1">Nucleus</location>
    </subcellularLocation>
</comment>
<dbReference type="OrthoDB" id="424551at2759"/>
<keyword evidence="8" id="KW-0539">Nucleus</keyword>
<evidence type="ECO:0000256" key="4">
    <source>
        <dbReference type="ARBA" id="ARBA00012950"/>
    </source>
</evidence>
<dbReference type="InterPro" id="IPR016181">
    <property type="entry name" value="Acyl_CoA_acyltransferase"/>
</dbReference>
<evidence type="ECO:0000313" key="13">
    <source>
        <dbReference type="EMBL" id="ORX86373.1"/>
    </source>
</evidence>
<dbReference type="Pfam" id="PF00583">
    <property type="entry name" value="Acetyltransf_1"/>
    <property type="match status" value="1"/>
</dbReference>
<dbReference type="STRING" id="1754192.A0A1Y1XL01"/>
<comment type="catalytic activity">
    <reaction evidence="11">
        <text>N-terminal L-seryl-[histone H4] + acetyl-CoA = N-terminal N(alpha)-acetyl-L-seryl-[histone H4] + CoA + H(+)</text>
        <dbReference type="Rhea" id="RHEA:50596"/>
        <dbReference type="Rhea" id="RHEA-COMP:12740"/>
        <dbReference type="Rhea" id="RHEA-COMP:12743"/>
        <dbReference type="ChEBI" id="CHEBI:15378"/>
        <dbReference type="ChEBI" id="CHEBI:57287"/>
        <dbReference type="ChEBI" id="CHEBI:57288"/>
        <dbReference type="ChEBI" id="CHEBI:64738"/>
        <dbReference type="ChEBI" id="CHEBI:83690"/>
        <dbReference type="EC" id="2.3.1.257"/>
    </reaction>
</comment>
<keyword evidence="9 13" id="KW-0012">Acyltransferase</keyword>
<reference evidence="13 14" key="2">
    <citation type="submission" date="2016-08" db="EMBL/GenBank/DDBJ databases">
        <title>Pervasive Adenine N6-methylation of Active Genes in Fungi.</title>
        <authorList>
            <consortium name="DOE Joint Genome Institute"/>
            <person name="Mondo S.J."/>
            <person name="Dannebaum R.O."/>
            <person name="Kuo R.C."/>
            <person name="Labutti K."/>
            <person name="Haridas S."/>
            <person name="Kuo A."/>
            <person name="Salamov A."/>
            <person name="Ahrendt S.R."/>
            <person name="Lipzen A."/>
            <person name="Sullivan W."/>
            <person name="Andreopoulos W.B."/>
            <person name="Clum A."/>
            <person name="Lindquist E."/>
            <person name="Daum C."/>
            <person name="Ramamoorthy G.K."/>
            <person name="Gryganskyi A."/>
            <person name="Culley D."/>
            <person name="Magnuson J.K."/>
            <person name="James T.Y."/>
            <person name="O'Malley M.A."/>
            <person name="Stajich J.E."/>
            <person name="Spatafora J.W."/>
            <person name="Visel A."/>
            <person name="Grigoriev I.V."/>
        </authorList>
    </citation>
    <scope>NUCLEOTIDE SEQUENCE [LARGE SCALE GENOMIC DNA]</scope>
    <source>
        <strain evidence="13 14">S4</strain>
    </source>
</reference>
<dbReference type="Proteomes" id="UP000193944">
    <property type="component" value="Unassembled WGS sequence"/>
</dbReference>